<evidence type="ECO:0000256" key="1">
    <source>
        <dbReference type="SAM" id="MobiDB-lite"/>
    </source>
</evidence>
<keyword evidence="3" id="KW-1185">Reference proteome</keyword>
<feature type="region of interest" description="Disordered" evidence="1">
    <location>
        <begin position="55"/>
        <end position="77"/>
    </location>
</feature>
<name>A0AAV8U5J2_9ROSI</name>
<comment type="caution">
    <text evidence="2">The sequence shown here is derived from an EMBL/GenBank/DDBJ whole genome shotgun (WGS) entry which is preliminary data.</text>
</comment>
<protein>
    <submittedName>
        <fullName evidence="2">Uncharacterized protein</fullName>
    </submittedName>
</protein>
<organism evidence="2 3">
    <name type="scientific">Erythroxylum novogranatense</name>
    <dbReference type="NCBI Taxonomy" id="1862640"/>
    <lineage>
        <taxon>Eukaryota</taxon>
        <taxon>Viridiplantae</taxon>
        <taxon>Streptophyta</taxon>
        <taxon>Embryophyta</taxon>
        <taxon>Tracheophyta</taxon>
        <taxon>Spermatophyta</taxon>
        <taxon>Magnoliopsida</taxon>
        <taxon>eudicotyledons</taxon>
        <taxon>Gunneridae</taxon>
        <taxon>Pentapetalae</taxon>
        <taxon>rosids</taxon>
        <taxon>fabids</taxon>
        <taxon>Malpighiales</taxon>
        <taxon>Erythroxylaceae</taxon>
        <taxon>Erythroxylum</taxon>
    </lineage>
</organism>
<dbReference type="EMBL" id="JAIWQS010000001">
    <property type="protein sequence ID" value="KAJ8773573.1"/>
    <property type="molecule type" value="Genomic_DNA"/>
</dbReference>
<accession>A0AAV8U5J2</accession>
<dbReference type="Proteomes" id="UP001159364">
    <property type="component" value="Linkage Group LG01"/>
</dbReference>
<proteinExistence type="predicted"/>
<sequence>MKKVASHLAFIAAIIKSKDKTLRTRVREGINVSLWNDNWTPYRILEGKTKLQPVKARKAERTGTLEGDMEGRDDSDRNELATVITSFIGSEKGKDLYVQKDGYVEV</sequence>
<dbReference type="AlphaFoldDB" id="A0AAV8U5J2"/>
<evidence type="ECO:0000313" key="2">
    <source>
        <dbReference type="EMBL" id="KAJ8773573.1"/>
    </source>
</evidence>
<reference evidence="2 3" key="1">
    <citation type="submission" date="2021-09" db="EMBL/GenBank/DDBJ databases">
        <title>Genomic insights and catalytic innovation underlie evolution of tropane alkaloids biosynthesis.</title>
        <authorList>
            <person name="Wang Y.-J."/>
            <person name="Tian T."/>
            <person name="Huang J.-P."/>
            <person name="Huang S.-X."/>
        </authorList>
    </citation>
    <scope>NUCLEOTIDE SEQUENCE [LARGE SCALE GENOMIC DNA]</scope>
    <source>
        <strain evidence="2">KIB-2018</strain>
        <tissue evidence="2">Leaf</tissue>
    </source>
</reference>
<evidence type="ECO:0000313" key="3">
    <source>
        <dbReference type="Proteomes" id="UP001159364"/>
    </source>
</evidence>
<feature type="compositionally biased region" description="Basic and acidic residues" evidence="1">
    <location>
        <begin position="57"/>
        <end position="77"/>
    </location>
</feature>
<gene>
    <name evidence="2" type="ORF">K2173_005819</name>
</gene>